<dbReference type="InterPro" id="IPR010998">
    <property type="entry name" value="Integrase_recombinase_N"/>
</dbReference>
<keyword evidence="3" id="KW-0233">DNA recombination</keyword>
<dbReference type="InterPro" id="IPR011010">
    <property type="entry name" value="DNA_brk_join_enz"/>
</dbReference>
<dbReference type="InterPro" id="IPR013762">
    <property type="entry name" value="Integrase-like_cat_sf"/>
</dbReference>
<feature type="domain" description="Tyr recombinase" evidence="5">
    <location>
        <begin position="204"/>
        <end position="419"/>
    </location>
</feature>
<reference evidence="8" key="1">
    <citation type="submission" date="2017-05" db="EMBL/GenBank/DDBJ databases">
        <title>Improved OligoMM genomes.</title>
        <authorList>
            <person name="Garzetti D."/>
        </authorList>
    </citation>
    <scope>NUCLEOTIDE SEQUENCE [LARGE SCALE GENOMIC DNA]</scope>
    <source>
        <strain evidence="8">KB18</strain>
    </source>
</reference>
<keyword evidence="2 4" id="KW-0238">DNA-binding</keyword>
<keyword evidence="8" id="KW-1185">Reference proteome</keyword>
<dbReference type="InterPro" id="IPR053876">
    <property type="entry name" value="Phage_int_M"/>
</dbReference>
<name>A0ABN5A2N2_9FIRM</name>
<dbReference type="InterPro" id="IPR044068">
    <property type="entry name" value="CB"/>
</dbReference>
<dbReference type="PROSITE" id="PS51898">
    <property type="entry name" value="TYR_RECOMBINASE"/>
    <property type="match status" value="1"/>
</dbReference>
<organism evidence="7 8">
    <name type="scientific">Acutalibacter muris</name>
    <dbReference type="NCBI Taxonomy" id="1796620"/>
    <lineage>
        <taxon>Bacteria</taxon>
        <taxon>Bacillati</taxon>
        <taxon>Bacillota</taxon>
        <taxon>Clostridia</taxon>
        <taxon>Eubacteriales</taxon>
        <taxon>Acutalibacteraceae</taxon>
        <taxon>Acutalibacter</taxon>
    </lineage>
</organism>
<evidence type="ECO:0000256" key="1">
    <source>
        <dbReference type="ARBA" id="ARBA00008857"/>
    </source>
</evidence>
<dbReference type="PANTHER" id="PTHR30349:SF41">
    <property type="entry name" value="INTEGRASE_RECOMBINASE PROTEIN MJ0367-RELATED"/>
    <property type="match status" value="1"/>
</dbReference>
<evidence type="ECO:0000256" key="4">
    <source>
        <dbReference type="PROSITE-ProRule" id="PRU01248"/>
    </source>
</evidence>
<comment type="similarity">
    <text evidence="1">Belongs to the 'phage' integrase family.</text>
</comment>
<gene>
    <name evidence="7" type="ORF">ADH66_10680</name>
</gene>
<evidence type="ECO:0000259" key="6">
    <source>
        <dbReference type="PROSITE" id="PS51900"/>
    </source>
</evidence>
<dbReference type="Gene3D" id="1.10.443.10">
    <property type="entry name" value="Intergrase catalytic core"/>
    <property type="match status" value="1"/>
</dbReference>
<evidence type="ECO:0000259" key="5">
    <source>
        <dbReference type="PROSITE" id="PS51898"/>
    </source>
</evidence>
<dbReference type="SUPFAM" id="SSF56349">
    <property type="entry name" value="DNA breaking-rejoining enzymes"/>
    <property type="match status" value="1"/>
</dbReference>
<accession>A0ABN5A2N2</accession>
<dbReference type="PROSITE" id="PS51900">
    <property type="entry name" value="CB"/>
    <property type="match status" value="1"/>
</dbReference>
<dbReference type="PANTHER" id="PTHR30349">
    <property type="entry name" value="PHAGE INTEGRASE-RELATED"/>
    <property type="match status" value="1"/>
</dbReference>
<dbReference type="CDD" id="cd01189">
    <property type="entry name" value="INT_ICEBs1_C_like"/>
    <property type="match status" value="1"/>
</dbReference>
<evidence type="ECO:0000313" key="7">
    <source>
        <dbReference type="EMBL" id="ASB41076.1"/>
    </source>
</evidence>
<protein>
    <submittedName>
        <fullName evidence="7">Site-specific integrase</fullName>
    </submittedName>
</protein>
<dbReference type="EMBL" id="CP021422">
    <property type="protein sequence ID" value="ASB41076.1"/>
    <property type="molecule type" value="Genomic_DNA"/>
</dbReference>
<dbReference type="Proteomes" id="UP000196710">
    <property type="component" value="Chromosome"/>
</dbReference>
<sequence length="423" mass="48617">MGIVWKRVLAALFSFFDIFRQLHSECNGKAFKRTDDRWDGTVWYMDEKGERKRKSFSGTTKAEVTKKMTDYVAAFNDALQESDESRRTLKESMTHWLQVFKFPSVERTTYDRCECTVEHQIFPLLGEKVVGDITAADLKEVLNHWTVEGYAYTTVKKVYIVLNEYFRYLTQQEILAKNPMNSVPMIKKSNFMAAQNKEDLPTQETVTVFTPEEIEKFKIEAFSKFSNGRPKYQQPAAYSLMLNTGLRTGELLGLLNSDIDLEHKFLEVRQNVKEVCRRDGVEYTPGREVKVGKTKTATSKRRVPLNGAAVEAVRELRQERDFGPTAPLVSDEKGDYTRPVNFRKRYYRILRAAGIEQKGLHSLRHTFGSSLVNGIRQPDGTLMALSPRQVADLLGHSTSQITEMYYVKKDTTRLQGITDGFNF</sequence>
<evidence type="ECO:0000256" key="2">
    <source>
        <dbReference type="ARBA" id="ARBA00023125"/>
    </source>
</evidence>
<dbReference type="Gene3D" id="1.10.150.130">
    <property type="match status" value="1"/>
</dbReference>
<feature type="domain" description="Core-binding (CB)" evidence="6">
    <location>
        <begin position="87"/>
        <end position="170"/>
    </location>
</feature>
<evidence type="ECO:0000256" key="3">
    <source>
        <dbReference type="ARBA" id="ARBA00023172"/>
    </source>
</evidence>
<evidence type="ECO:0000313" key="8">
    <source>
        <dbReference type="Proteomes" id="UP000196710"/>
    </source>
</evidence>
<dbReference type="InterPro" id="IPR002104">
    <property type="entry name" value="Integrase_catalytic"/>
</dbReference>
<dbReference type="Pfam" id="PF00589">
    <property type="entry name" value="Phage_integrase"/>
    <property type="match status" value="1"/>
</dbReference>
<proteinExistence type="inferred from homology"/>
<dbReference type="InterPro" id="IPR050090">
    <property type="entry name" value="Tyrosine_recombinase_XerCD"/>
</dbReference>
<dbReference type="Pfam" id="PF22022">
    <property type="entry name" value="Phage_int_M"/>
    <property type="match status" value="1"/>
</dbReference>